<name>A0A8H7F890_AGABI</name>
<feature type="region of interest" description="Disordered" evidence="1">
    <location>
        <begin position="390"/>
        <end position="493"/>
    </location>
</feature>
<dbReference type="InterPro" id="IPR005607">
    <property type="entry name" value="BSD_dom"/>
</dbReference>
<comment type="caution">
    <text evidence="3">The sequence shown here is derived from an EMBL/GenBank/DDBJ whole genome shotgun (WGS) entry which is preliminary data.</text>
</comment>
<feature type="region of interest" description="Disordered" evidence="1">
    <location>
        <begin position="75"/>
        <end position="137"/>
    </location>
</feature>
<dbReference type="PROSITE" id="PS50858">
    <property type="entry name" value="BSD"/>
    <property type="match status" value="1"/>
</dbReference>
<accession>A0A8H7F890</accession>
<feature type="compositionally biased region" description="Basic and acidic residues" evidence="1">
    <location>
        <begin position="84"/>
        <end position="96"/>
    </location>
</feature>
<protein>
    <recommendedName>
        <fullName evidence="2">BSD domain-containing protein</fullName>
    </recommendedName>
</protein>
<proteinExistence type="predicted"/>
<gene>
    <name evidence="3" type="ORF">Agabi119p4_2022</name>
</gene>
<evidence type="ECO:0000256" key="1">
    <source>
        <dbReference type="SAM" id="MobiDB-lite"/>
    </source>
</evidence>
<dbReference type="PANTHER" id="PTHR16019">
    <property type="entry name" value="SYNAPSE-ASSOCIATED PROTEIN"/>
    <property type="match status" value="1"/>
</dbReference>
<dbReference type="Gene3D" id="1.10.3970.10">
    <property type="entry name" value="BSD domain"/>
    <property type="match status" value="1"/>
</dbReference>
<dbReference type="Proteomes" id="UP000629468">
    <property type="component" value="Unassembled WGS sequence"/>
</dbReference>
<feature type="compositionally biased region" description="Acidic residues" evidence="1">
    <location>
        <begin position="394"/>
        <end position="409"/>
    </location>
</feature>
<feature type="compositionally biased region" description="Polar residues" evidence="1">
    <location>
        <begin position="104"/>
        <end position="113"/>
    </location>
</feature>
<sequence length="493" mass="53800">MNFLDTYDISASSAGSSTPPPNQSQQTLNEEVNQVIGQLGRFWGGFRKQSQTVLETARRDIGDVVTQAQKELTKLANTAAEEPNTERETWRSSSREYEEEATPMSASVSTIQGTSSTDSSTESSGHANVQPQPGSNTQTLFSRLQSALPPNVLSTVQNHIPESIKNASENVDLTQIRMNLLSEVQRIQGVTRAQAEEYAHKSEALLREAVKEAQEVFKDAVKVIPPEGSSASSASATSGLIWDGTDMWTLSGVAETNSDAADADASSGKGKGKSVDSGAAAVATRAEALLRRLKHDPVFVRVDPGVDGTTKDKYTAWIKNEVVSKGGFAGEEWRTVISKSLDESIDGQALTSLKDVLVPSELAEQEFWQRFFFRVHQIKEEEEKRKALLQANTESEDEFDWDDEDSEHEDENKGEVTKEATPAQDKSMATINNPGLAPPSSTTSTRESSLDSFDVVSSANASVSGDRRTQHVKAAEKDDDEDEDEDEDDSDWE</sequence>
<organism evidence="3 4">
    <name type="scientific">Agaricus bisporus var. burnettii</name>
    <dbReference type="NCBI Taxonomy" id="192524"/>
    <lineage>
        <taxon>Eukaryota</taxon>
        <taxon>Fungi</taxon>
        <taxon>Dikarya</taxon>
        <taxon>Basidiomycota</taxon>
        <taxon>Agaricomycotina</taxon>
        <taxon>Agaricomycetes</taxon>
        <taxon>Agaricomycetidae</taxon>
        <taxon>Agaricales</taxon>
        <taxon>Agaricineae</taxon>
        <taxon>Agaricaceae</taxon>
        <taxon>Agaricus</taxon>
    </lineage>
</organism>
<feature type="compositionally biased region" description="Basic and acidic residues" evidence="1">
    <location>
        <begin position="465"/>
        <end position="476"/>
    </location>
</feature>
<feature type="compositionally biased region" description="Low complexity" evidence="1">
    <location>
        <begin position="114"/>
        <end position="124"/>
    </location>
</feature>
<evidence type="ECO:0000259" key="2">
    <source>
        <dbReference type="PROSITE" id="PS50858"/>
    </source>
</evidence>
<feature type="domain" description="BSD" evidence="2">
    <location>
        <begin position="350"/>
        <end position="379"/>
    </location>
</feature>
<evidence type="ECO:0000313" key="3">
    <source>
        <dbReference type="EMBL" id="KAF7782646.1"/>
    </source>
</evidence>
<dbReference type="InterPro" id="IPR051494">
    <property type="entry name" value="BSD_domain-containing"/>
</dbReference>
<feature type="compositionally biased region" description="Acidic residues" evidence="1">
    <location>
        <begin position="477"/>
        <end position="493"/>
    </location>
</feature>
<feature type="compositionally biased region" description="Low complexity" evidence="1">
    <location>
        <begin position="440"/>
        <end position="452"/>
    </location>
</feature>
<reference evidence="3 4" key="1">
    <citation type="journal article" name="Sci. Rep.">
        <title>Telomere-to-telomere assembled and centromere annotated genomes of the two main subspecies of the button mushroom Agaricus bisporus reveal especially polymorphic chromosome ends.</title>
        <authorList>
            <person name="Sonnenberg A.S.M."/>
            <person name="Sedaghat-Telgerd N."/>
            <person name="Lavrijssen B."/>
            <person name="Ohm R.A."/>
            <person name="Hendrickx P.M."/>
            <person name="Scholtmeijer K."/>
            <person name="Baars J.J.P."/>
            <person name="van Peer A."/>
        </authorList>
    </citation>
    <scope>NUCLEOTIDE SEQUENCE [LARGE SCALE GENOMIC DNA]</scope>
    <source>
        <strain evidence="3 4">H119_p4</strain>
    </source>
</reference>
<feature type="compositionally biased region" description="Polar residues" evidence="1">
    <location>
        <begin position="125"/>
        <end position="137"/>
    </location>
</feature>
<dbReference type="InterPro" id="IPR035925">
    <property type="entry name" value="BSD_dom_sf"/>
</dbReference>
<dbReference type="PANTHER" id="PTHR16019:SF5">
    <property type="entry name" value="BSD DOMAIN-CONTAINING PROTEIN 1"/>
    <property type="match status" value="1"/>
</dbReference>
<feature type="region of interest" description="Disordered" evidence="1">
    <location>
        <begin position="1"/>
        <end position="27"/>
    </location>
</feature>
<dbReference type="AlphaFoldDB" id="A0A8H7F890"/>
<evidence type="ECO:0000313" key="4">
    <source>
        <dbReference type="Proteomes" id="UP000629468"/>
    </source>
</evidence>
<dbReference type="Pfam" id="PF03909">
    <property type="entry name" value="BSD"/>
    <property type="match status" value="1"/>
</dbReference>
<dbReference type="GO" id="GO:0005737">
    <property type="term" value="C:cytoplasm"/>
    <property type="evidence" value="ECO:0007669"/>
    <property type="project" value="TreeGrafter"/>
</dbReference>
<dbReference type="EMBL" id="JABXXO010000003">
    <property type="protein sequence ID" value="KAF7782646.1"/>
    <property type="molecule type" value="Genomic_DNA"/>
</dbReference>
<dbReference type="SUPFAM" id="SSF140383">
    <property type="entry name" value="BSD domain-like"/>
    <property type="match status" value="1"/>
</dbReference>